<keyword evidence="2 5" id="KW-0805">Transcription regulation</keyword>
<reference evidence="8" key="1">
    <citation type="submission" date="2022-06" db="EMBL/GenBank/DDBJ databases">
        <title>Uncovering the hologenomic basis of an extraordinary plant invasion.</title>
        <authorList>
            <person name="Bieker V.C."/>
            <person name="Martin M.D."/>
            <person name="Gilbert T."/>
            <person name="Hodgins K."/>
            <person name="Battlay P."/>
            <person name="Petersen B."/>
            <person name="Wilson J."/>
        </authorList>
    </citation>
    <scope>NUCLEOTIDE SEQUENCE</scope>
    <source>
        <strain evidence="8">AA19_3_7</strain>
        <tissue evidence="8">Leaf</tissue>
    </source>
</reference>
<evidence type="ECO:0000259" key="7">
    <source>
        <dbReference type="PROSITE" id="PS51742"/>
    </source>
</evidence>
<dbReference type="Proteomes" id="UP001206925">
    <property type="component" value="Unassembled WGS sequence"/>
</dbReference>
<accession>A0AAD5GVI5</accession>
<evidence type="ECO:0000256" key="6">
    <source>
        <dbReference type="SAM" id="MobiDB-lite"/>
    </source>
</evidence>
<protein>
    <recommendedName>
        <fullName evidence="5">AT-hook motif nuclear-localized protein</fullName>
    </recommendedName>
</protein>
<dbReference type="PANTHER" id="PTHR31500">
    <property type="entry name" value="AT-HOOK MOTIF NUCLEAR-LOCALIZED PROTEIN 9"/>
    <property type="match status" value="1"/>
</dbReference>
<comment type="domain">
    <text evidence="5">The PPC domain mediates interactions between AHL proteins.</text>
</comment>
<gene>
    <name evidence="8" type="ORF">M8C21_004852</name>
</gene>
<evidence type="ECO:0000256" key="3">
    <source>
        <dbReference type="ARBA" id="ARBA00023125"/>
    </source>
</evidence>
<dbReference type="CDD" id="cd11378">
    <property type="entry name" value="DUF296"/>
    <property type="match status" value="1"/>
</dbReference>
<keyword evidence="3 5" id="KW-0238">DNA-binding</keyword>
<keyword evidence="5" id="KW-0539">Nucleus</keyword>
<evidence type="ECO:0000256" key="1">
    <source>
        <dbReference type="ARBA" id="ARBA00003687"/>
    </source>
</evidence>
<dbReference type="Pfam" id="PF03479">
    <property type="entry name" value="PCC"/>
    <property type="match status" value="1"/>
</dbReference>
<dbReference type="PANTHER" id="PTHR31500:SF57">
    <property type="entry name" value="AT-HOOK MOTIF NUCLEAR-LOCALIZED PROTEIN 10"/>
    <property type="match status" value="1"/>
</dbReference>
<comment type="function">
    <text evidence="1 5">Transcription factor that specifically binds AT-rich DNA sequences related to the nuclear matrix attachment regions (MARs).</text>
</comment>
<dbReference type="AlphaFoldDB" id="A0AAD5GVI5"/>
<dbReference type="PROSITE" id="PS51742">
    <property type="entry name" value="PPC"/>
    <property type="match status" value="1"/>
</dbReference>
<organism evidence="8 9">
    <name type="scientific">Ambrosia artemisiifolia</name>
    <name type="common">Common ragweed</name>
    <dbReference type="NCBI Taxonomy" id="4212"/>
    <lineage>
        <taxon>Eukaryota</taxon>
        <taxon>Viridiplantae</taxon>
        <taxon>Streptophyta</taxon>
        <taxon>Embryophyta</taxon>
        <taxon>Tracheophyta</taxon>
        <taxon>Spermatophyta</taxon>
        <taxon>Magnoliopsida</taxon>
        <taxon>eudicotyledons</taxon>
        <taxon>Gunneridae</taxon>
        <taxon>Pentapetalae</taxon>
        <taxon>asterids</taxon>
        <taxon>campanulids</taxon>
        <taxon>Asterales</taxon>
        <taxon>Asteraceae</taxon>
        <taxon>Asteroideae</taxon>
        <taxon>Heliantheae alliance</taxon>
        <taxon>Heliantheae</taxon>
        <taxon>Ambrosia</taxon>
    </lineage>
</organism>
<evidence type="ECO:0000256" key="4">
    <source>
        <dbReference type="ARBA" id="ARBA00023163"/>
    </source>
</evidence>
<keyword evidence="4 5" id="KW-0804">Transcription</keyword>
<feature type="compositionally biased region" description="Polar residues" evidence="6">
    <location>
        <begin position="1"/>
        <end position="23"/>
    </location>
</feature>
<feature type="domain" description="PPC" evidence="7">
    <location>
        <begin position="163"/>
        <end position="306"/>
    </location>
</feature>
<comment type="caution">
    <text evidence="8">The sequence shown here is derived from an EMBL/GenBank/DDBJ whole genome shotgun (WGS) entry which is preliminary data.</text>
</comment>
<proteinExistence type="predicted"/>
<dbReference type="SMART" id="SM00384">
    <property type="entry name" value="AT_hook"/>
    <property type="match status" value="2"/>
</dbReference>
<feature type="region of interest" description="Disordered" evidence="6">
    <location>
        <begin position="139"/>
        <end position="164"/>
    </location>
</feature>
<dbReference type="SUPFAM" id="SSF117856">
    <property type="entry name" value="AF0104/ALDC/Ptd012-like"/>
    <property type="match status" value="1"/>
</dbReference>
<dbReference type="InterPro" id="IPR017956">
    <property type="entry name" value="AT_hook_DNA-bd_motif"/>
</dbReference>
<name>A0AAD5GVI5_AMBAR</name>
<evidence type="ECO:0000256" key="2">
    <source>
        <dbReference type="ARBA" id="ARBA00023015"/>
    </source>
</evidence>
<feature type="region of interest" description="Disordered" evidence="6">
    <location>
        <begin position="1"/>
        <end position="28"/>
    </location>
</feature>
<dbReference type="InterPro" id="IPR039605">
    <property type="entry name" value="AHL"/>
</dbReference>
<evidence type="ECO:0000256" key="5">
    <source>
        <dbReference type="RuleBase" id="RU367031"/>
    </source>
</evidence>
<keyword evidence="9" id="KW-1185">Reference proteome</keyword>
<sequence length="349" mass="35389">MNGSESGGMFQSSMTPVTSQPSNVRAPYPVGITGSYGAATDVTASDDGGDGGGGLYQSININEYGGGVTMVKRRGRPRKYGPDGVISRPVVSVAVAGNLTPGNGLAGLLNGGLEQEQQPHSGAAPLVAPVSSVPMEEGFASVKKGRGRPPGSLNKKQKGESVGSSGFGFTPHIIVVQPGEDVLNKIMSFTHNGLRAVCIMSGTGVISNVMLRQAATSGGTATYEGRFDILSLSGSFVLSEASGQRTRTGGLSITLSGPNGPVFGGVVAGILTAASSVQVIVGTFLPENRKEPLSANHLEPASVTPGNHGAGLSSPPSHGTLSESSGGPGSPFTRGNERSAQDRTSMPWK</sequence>
<comment type="subcellular location">
    <subcellularLocation>
        <location evidence="5">Nucleus</location>
    </subcellularLocation>
</comment>
<feature type="compositionally biased region" description="Polar residues" evidence="6">
    <location>
        <begin position="314"/>
        <end position="325"/>
    </location>
</feature>
<dbReference type="EMBL" id="JAMZMK010000218">
    <property type="protein sequence ID" value="KAI7756925.1"/>
    <property type="molecule type" value="Genomic_DNA"/>
</dbReference>
<dbReference type="InterPro" id="IPR005175">
    <property type="entry name" value="PPC_dom"/>
</dbReference>
<feature type="region of interest" description="Disordered" evidence="6">
    <location>
        <begin position="291"/>
        <end position="349"/>
    </location>
</feature>
<evidence type="ECO:0000313" key="9">
    <source>
        <dbReference type="Proteomes" id="UP001206925"/>
    </source>
</evidence>
<dbReference type="GO" id="GO:0005634">
    <property type="term" value="C:nucleus"/>
    <property type="evidence" value="ECO:0007669"/>
    <property type="project" value="UniProtKB-SubCell"/>
</dbReference>
<dbReference type="Gene3D" id="3.30.1330.80">
    <property type="entry name" value="Hypothetical protein, similar to alpha- acetolactate decarboxylase, domain 2"/>
    <property type="match status" value="1"/>
</dbReference>
<evidence type="ECO:0000313" key="8">
    <source>
        <dbReference type="EMBL" id="KAI7756925.1"/>
    </source>
</evidence>
<dbReference type="GO" id="GO:0003680">
    <property type="term" value="F:minor groove of adenine-thymine-rich DNA binding"/>
    <property type="evidence" value="ECO:0007669"/>
    <property type="project" value="UniProtKB-UniRule"/>
</dbReference>